<dbReference type="Gene3D" id="2.60.15.10">
    <property type="entry name" value="F0F1 ATP synthase delta/epsilon subunit, N-terminal"/>
    <property type="match status" value="1"/>
</dbReference>
<evidence type="ECO:0000313" key="11">
    <source>
        <dbReference type="EMBL" id="MRS63617.1"/>
    </source>
</evidence>
<feature type="domain" description="ATP synthase F1 complex delta/epsilon subunit N-terminal" evidence="10">
    <location>
        <begin position="1"/>
        <end position="78"/>
    </location>
</feature>
<dbReference type="PANTHER" id="PTHR13822:SF10">
    <property type="entry name" value="ATP SYNTHASE EPSILON CHAIN, CHLOROPLASTIC"/>
    <property type="match status" value="1"/>
</dbReference>
<evidence type="ECO:0000313" key="12">
    <source>
        <dbReference type="Proteomes" id="UP000441754"/>
    </source>
</evidence>
<comment type="subcellular location">
    <subcellularLocation>
        <location evidence="2">Endomembrane system</location>
        <topology evidence="2">Peripheral membrane protein</topology>
    </subcellularLocation>
</comment>
<gene>
    <name evidence="11" type="primary">atpC</name>
    <name evidence="11" type="ORF">GJJ30_20115</name>
</gene>
<comment type="function">
    <text evidence="1">Produces ATP from ADP in the presence of a proton gradient across the membrane.</text>
</comment>
<dbReference type="InterPro" id="IPR036771">
    <property type="entry name" value="ATPsynth_dsu/esu_N"/>
</dbReference>
<dbReference type="GO" id="GO:0046933">
    <property type="term" value="F:proton-transporting ATP synthase activity, rotational mechanism"/>
    <property type="evidence" value="ECO:0007669"/>
    <property type="project" value="InterPro"/>
</dbReference>
<dbReference type="Pfam" id="PF02823">
    <property type="entry name" value="ATP-synt_DE_N"/>
    <property type="match status" value="1"/>
</dbReference>
<keyword evidence="7 9" id="KW-0139">CF(1)</keyword>
<evidence type="ECO:0000256" key="9">
    <source>
        <dbReference type="RuleBase" id="RU003656"/>
    </source>
</evidence>
<accession>A0A7K0EP94</accession>
<evidence type="ECO:0000259" key="10">
    <source>
        <dbReference type="Pfam" id="PF02823"/>
    </source>
</evidence>
<keyword evidence="4 9" id="KW-0813">Transport</keyword>
<evidence type="ECO:0000256" key="4">
    <source>
        <dbReference type="ARBA" id="ARBA00022448"/>
    </source>
</evidence>
<comment type="similarity">
    <text evidence="3 9">Belongs to the ATPase epsilon chain family.</text>
</comment>
<evidence type="ECO:0000256" key="5">
    <source>
        <dbReference type="ARBA" id="ARBA00023065"/>
    </source>
</evidence>
<dbReference type="NCBIfam" id="TIGR01216">
    <property type="entry name" value="ATP_synt_epsi"/>
    <property type="match status" value="1"/>
</dbReference>
<keyword evidence="5 9" id="KW-0406">Ion transport</keyword>
<evidence type="ECO:0000256" key="1">
    <source>
        <dbReference type="ARBA" id="ARBA00003543"/>
    </source>
</evidence>
<dbReference type="EMBL" id="WJXZ01000012">
    <property type="protein sequence ID" value="MRS63617.1"/>
    <property type="molecule type" value="Genomic_DNA"/>
</dbReference>
<evidence type="ECO:0000256" key="3">
    <source>
        <dbReference type="ARBA" id="ARBA00005712"/>
    </source>
</evidence>
<reference evidence="11 12" key="1">
    <citation type="journal article" date="2018" name="Antonie Van Leeuwenhoek">
        <title>Larkinella terrae sp. nov., isolated from soil on Jeju Island, South Korea.</title>
        <authorList>
            <person name="Ten L.N."/>
            <person name="Jeon J."/>
            <person name="Park S.J."/>
            <person name="Park S."/>
            <person name="Lee S.Y."/>
            <person name="Kim M.K."/>
            <person name="Jung H.Y."/>
        </authorList>
    </citation>
    <scope>NUCLEOTIDE SEQUENCE [LARGE SCALE GENOMIC DNA]</scope>
    <source>
        <strain evidence="11 12">KCTC 52001</strain>
    </source>
</reference>
<dbReference type="Proteomes" id="UP000441754">
    <property type="component" value="Unassembled WGS sequence"/>
</dbReference>
<dbReference type="CDD" id="cd12152">
    <property type="entry name" value="F1-ATPase_delta"/>
    <property type="match status" value="1"/>
</dbReference>
<organism evidence="11 12">
    <name type="scientific">Larkinella terrae</name>
    <dbReference type="NCBI Taxonomy" id="2025311"/>
    <lineage>
        <taxon>Bacteria</taxon>
        <taxon>Pseudomonadati</taxon>
        <taxon>Bacteroidota</taxon>
        <taxon>Cytophagia</taxon>
        <taxon>Cytophagales</taxon>
        <taxon>Spirosomataceae</taxon>
        <taxon>Larkinella</taxon>
    </lineage>
</organism>
<dbReference type="OrthoDB" id="5294255at2"/>
<dbReference type="InterPro" id="IPR020546">
    <property type="entry name" value="ATP_synth_F1_dsu/esu_N"/>
</dbReference>
<protein>
    <submittedName>
        <fullName evidence="11">ATP synthase F1 subunit epsilon</fullName>
    </submittedName>
</protein>
<evidence type="ECO:0000256" key="2">
    <source>
        <dbReference type="ARBA" id="ARBA00004184"/>
    </source>
</evidence>
<comment type="subunit">
    <text evidence="9">F-type ATPases have 2 components, CF(1) - the catalytic core - and CF(0) - the membrane proton channel. CF(1) has five subunits: alpha(3), beta(3), gamma(1), delta(1), epsilon(1). CF(0) has three main subunits: a, b and c.</text>
</comment>
<dbReference type="AlphaFoldDB" id="A0A7K0EP94"/>
<evidence type="ECO:0000256" key="8">
    <source>
        <dbReference type="ARBA" id="ARBA00023310"/>
    </source>
</evidence>
<evidence type="ECO:0000256" key="6">
    <source>
        <dbReference type="ARBA" id="ARBA00023136"/>
    </source>
</evidence>
<dbReference type="RefSeq" id="WP_154176962.1">
    <property type="nucleotide sequence ID" value="NZ_WJXZ01000012.1"/>
</dbReference>
<keyword evidence="6" id="KW-0472">Membrane</keyword>
<dbReference type="GO" id="GO:0012505">
    <property type="term" value="C:endomembrane system"/>
    <property type="evidence" value="ECO:0007669"/>
    <property type="project" value="UniProtKB-SubCell"/>
</dbReference>
<proteinExistence type="inferred from homology"/>
<comment type="caution">
    <text evidence="11">The sequence shown here is derived from an EMBL/GenBank/DDBJ whole genome shotgun (WGS) entry which is preliminary data.</text>
</comment>
<name>A0A7K0EP94_9BACT</name>
<sequence length="82" mass="8448">MHLEIITPDKKVFTGEATAVTFPGTEGQFQVLNDHAPIVSTLAKGPVTIATGTGTQTFTVDGGVVEVLNNNVLVLAEAVIAA</sequence>
<dbReference type="SUPFAM" id="SSF51344">
    <property type="entry name" value="Epsilon subunit of F1F0-ATP synthase N-terminal domain"/>
    <property type="match status" value="1"/>
</dbReference>
<dbReference type="PANTHER" id="PTHR13822">
    <property type="entry name" value="ATP SYNTHASE DELTA/EPSILON CHAIN"/>
    <property type="match status" value="1"/>
</dbReference>
<dbReference type="GO" id="GO:0045259">
    <property type="term" value="C:proton-transporting ATP synthase complex"/>
    <property type="evidence" value="ECO:0007669"/>
    <property type="project" value="UniProtKB-KW"/>
</dbReference>
<keyword evidence="8 9" id="KW-0066">ATP synthesis</keyword>
<evidence type="ECO:0000256" key="7">
    <source>
        <dbReference type="ARBA" id="ARBA00023196"/>
    </source>
</evidence>
<keyword evidence="12" id="KW-1185">Reference proteome</keyword>
<dbReference type="InterPro" id="IPR001469">
    <property type="entry name" value="ATP_synth_F1_dsu/esu"/>
</dbReference>